<evidence type="ECO:0000256" key="1">
    <source>
        <dbReference type="SAM" id="SignalP"/>
    </source>
</evidence>
<name>A0A022WF73_TRIRU</name>
<dbReference type="OrthoDB" id="2342176at2759"/>
<evidence type="ECO:0000313" key="2">
    <source>
        <dbReference type="EMBL" id="EZF56964.1"/>
    </source>
</evidence>
<feature type="signal peptide" evidence="1">
    <location>
        <begin position="1"/>
        <end position="16"/>
    </location>
</feature>
<dbReference type="Proteomes" id="UP000023758">
    <property type="component" value="Unassembled WGS sequence"/>
</dbReference>
<reference evidence="2" key="1">
    <citation type="submission" date="2014-02" db="EMBL/GenBank/DDBJ databases">
        <title>The Genome Sequence of Trichophyton rubrum (morphotype fischeri) CBS 288.86.</title>
        <authorList>
            <consortium name="The Broad Institute Genomics Platform"/>
            <person name="Cuomo C.A."/>
            <person name="White T.C."/>
            <person name="Graser Y."/>
            <person name="Martinez-Rossi N."/>
            <person name="Heitman J."/>
            <person name="Young S.K."/>
            <person name="Zeng Q."/>
            <person name="Gargeya S."/>
            <person name="Abouelleil A."/>
            <person name="Alvarado L."/>
            <person name="Chapman S.B."/>
            <person name="Gainer-Dewar J."/>
            <person name="Goldberg J."/>
            <person name="Griggs A."/>
            <person name="Gujja S."/>
            <person name="Hansen M."/>
            <person name="Howarth C."/>
            <person name="Imamovic A."/>
            <person name="Larimer J."/>
            <person name="Martinez D."/>
            <person name="Murphy C."/>
            <person name="Pearson M.D."/>
            <person name="Persinoti G."/>
            <person name="Poon T."/>
            <person name="Priest M."/>
            <person name="Roberts A.D."/>
            <person name="Saif S."/>
            <person name="Shea T.D."/>
            <person name="Sykes S.N."/>
            <person name="Wortman J."/>
            <person name="Nusbaum C."/>
            <person name="Birren B."/>
        </authorList>
    </citation>
    <scope>NUCLEOTIDE SEQUENCE [LARGE SCALE GENOMIC DNA]</scope>
    <source>
        <strain evidence="2">CBS 288.86</strain>
    </source>
</reference>
<organism evidence="2">
    <name type="scientific">Trichophyton rubrum CBS 288.86</name>
    <dbReference type="NCBI Taxonomy" id="1215330"/>
    <lineage>
        <taxon>Eukaryota</taxon>
        <taxon>Fungi</taxon>
        <taxon>Dikarya</taxon>
        <taxon>Ascomycota</taxon>
        <taxon>Pezizomycotina</taxon>
        <taxon>Eurotiomycetes</taxon>
        <taxon>Eurotiomycetidae</taxon>
        <taxon>Onygenales</taxon>
        <taxon>Arthrodermataceae</taxon>
        <taxon>Trichophyton</taxon>
    </lineage>
</organism>
<feature type="chain" id="PRO_5001508370" description="Endoglucanase" evidence="1">
    <location>
        <begin position="17"/>
        <end position="218"/>
    </location>
</feature>
<dbReference type="AlphaFoldDB" id="A0A022WF73"/>
<protein>
    <recommendedName>
        <fullName evidence="3">Endoglucanase</fullName>
    </recommendedName>
</protein>
<dbReference type="Gene3D" id="2.70.50.70">
    <property type="match status" value="1"/>
</dbReference>
<evidence type="ECO:0008006" key="3">
    <source>
        <dbReference type="Google" id="ProtNLM"/>
    </source>
</evidence>
<dbReference type="PANTHER" id="PTHR36182:SF1">
    <property type="entry name" value="PROTEIN, PUTATIVE (AFU_ORTHOLOGUE AFUA_6G10930)-RELATED"/>
    <property type="match status" value="1"/>
</dbReference>
<proteinExistence type="predicted"/>
<sequence>MQLIYVLLAMCTGVSGHMEMKMPYPFRSKFNPENKYTDIDYSMTSPLNADGSNFPCKGYHSNTTSRATANYSAGQIYSLELTGTATHGGGSCQVSLSLDNGTSFRVIKSIMGGCPLTDMYNFTIPKDTPSGKAMLAWTWFNLFGNREMYMNCAPVMINSCAPGASRTLNLELPKLFEANIGNGCMTIEGRETVFAKPGCDVIYGGNVTADNPPMPKCE</sequence>
<dbReference type="EMBL" id="KK207704">
    <property type="protein sequence ID" value="EZF56964.1"/>
    <property type="molecule type" value="Genomic_DNA"/>
</dbReference>
<gene>
    <name evidence="2" type="ORF">H103_00699</name>
</gene>
<dbReference type="HOGENOM" id="CLU_032571_2_2_1"/>
<dbReference type="PANTHER" id="PTHR36182">
    <property type="entry name" value="PROTEIN, PUTATIVE (AFU_ORTHOLOGUE AFUA_6G10930)-RELATED"/>
    <property type="match status" value="1"/>
</dbReference>
<accession>A0A022WF73</accession>
<keyword evidence="1" id="KW-0732">Signal</keyword>